<dbReference type="GO" id="GO:0006281">
    <property type="term" value="P:DNA repair"/>
    <property type="evidence" value="ECO:0007669"/>
    <property type="project" value="InterPro"/>
</dbReference>
<dbReference type="EMBL" id="JACXLD010000011">
    <property type="protein sequence ID" value="MBD2860102.1"/>
    <property type="molecule type" value="Genomic_DNA"/>
</dbReference>
<dbReference type="Pfam" id="PF13438">
    <property type="entry name" value="DUF4113"/>
    <property type="match status" value="1"/>
</dbReference>
<organism evidence="3 4">
    <name type="scientific">Spongiibacter pelagi</name>
    <dbReference type="NCBI Taxonomy" id="2760804"/>
    <lineage>
        <taxon>Bacteria</taxon>
        <taxon>Pseudomonadati</taxon>
        <taxon>Pseudomonadota</taxon>
        <taxon>Gammaproteobacteria</taxon>
        <taxon>Cellvibrionales</taxon>
        <taxon>Spongiibacteraceae</taxon>
        <taxon>Spongiibacter</taxon>
    </lineage>
</organism>
<reference evidence="3" key="1">
    <citation type="submission" date="2020-09" db="EMBL/GenBank/DDBJ databases">
        <authorList>
            <person name="Yoon J.-W."/>
        </authorList>
    </citation>
    <scope>NUCLEOTIDE SEQUENCE</scope>
    <source>
        <strain evidence="3">KMU-158</strain>
    </source>
</reference>
<dbReference type="Proteomes" id="UP000610558">
    <property type="component" value="Unassembled WGS sequence"/>
</dbReference>
<name>A0A927GXK6_9GAMM</name>
<gene>
    <name evidence="3" type="ORF">IB286_13940</name>
</gene>
<sequence>MTLNNTAWDLANANTKLLRRRFSVNLERTIAELNGEACLELEEHPPAKKQIYCTRGFGVKATSLPPIKEAISLYASRASEKLRQQNHLATTLHVFIQTSPYDQHYYSRSTVVQLPYPTDDTRVLSQYAKYAAEQLYKPGFSYLKAGVGIIEMVDRKYMQGDMFELGQPKQTDSLMALLDGVNRRYGRGTLQLACEGVQKKWFMRQQYRSPSYTTRLSDIPRVHI</sequence>
<evidence type="ECO:0000313" key="3">
    <source>
        <dbReference type="EMBL" id="MBD2860102.1"/>
    </source>
</evidence>
<dbReference type="InterPro" id="IPR025188">
    <property type="entry name" value="DUF4113"/>
</dbReference>
<dbReference type="RefSeq" id="WP_190766565.1">
    <property type="nucleotide sequence ID" value="NZ_JACXLD010000011.1"/>
</dbReference>
<dbReference type="InterPro" id="IPR017961">
    <property type="entry name" value="DNA_pol_Y-fam_little_finger"/>
</dbReference>
<dbReference type="AlphaFoldDB" id="A0A927GXK6"/>
<protein>
    <submittedName>
        <fullName evidence="3">DUF4113 domain-containing protein</fullName>
    </submittedName>
</protein>
<dbReference type="GO" id="GO:0003684">
    <property type="term" value="F:damaged DNA binding"/>
    <property type="evidence" value="ECO:0007669"/>
    <property type="project" value="InterPro"/>
</dbReference>
<accession>A0A927GXK6</accession>
<comment type="caution">
    <text evidence="3">The sequence shown here is derived from an EMBL/GenBank/DDBJ whole genome shotgun (WGS) entry which is preliminary data.</text>
</comment>
<evidence type="ECO:0000259" key="2">
    <source>
        <dbReference type="Pfam" id="PF13438"/>
    </source>
</evidence>
<keyword evidence="4" id="KW-1185">Reference proteome</keyword>
<dbReference type="Pfam" id="PF11799">
    <property type="entry name" value="IMS_C"/>
    <property type="match status" value="1"/>
</dbReference>
<feature type="domain" description="DNA polymerase Y-family little finger" evidence="1">
    <location>
        <begin position="48"/>
        <end position="162"/>
    </location>
</feature>
<evidence type="ECO:0000313" key="4">
    <source>
        <dbReference type="Proteomes" id="UP000610558"/>
    </source>
</evidence>
<evidence type="ECO:0000259" key="1">
    <source>
        <dbReference type="Pfam" id="PF11799"/>
    </source>
</evidence>
<proteinExistence type="predicted"/>
<feature type="domain" description="DUF4113" evidence="2">
    <location>
        <begin position="173"/>
        <end position="222"/>
    </location>
</feature>